<protein>
    <submittedName>
        <fullName evidence="2">Uncharacterized protein</fullName>
    </submittedName>
</protein>
<organism evidence="2 3">
    <name type="scientific">Microbacterium azadirachtae</name>
    <dbReference type="NCBI Taxonomy" id="582680"/>
    <lineage>
        <taxon>Bacteria</taxon>
        <taxon>Bacillati</taxon>
        <taxon>Actinomycetota</taxon>
        <taxon>Actinomycetes</taxon>
        <taxon>Micrococcales</taxon>
        <taxon>Microbacteriaceae</taxon>
        <taxon>Microbacterium</taxon>
    </lineage>
</organism>
<reference evidence="3" key="1">
    <citation type="submission" date="2016-10" db="EMBL/GenBank/DDBJ databases">
        <authorList>
            <person name="Varghese N."/>
            <person name="Submissions S."/>
        </authorList>
    </citation>
    <scope>NUCLEOTIDE SEQUENCE [LARGE SCALE GENOMIC DNA]</scope>
    <source>
        <strain evidence="3">CL127</strain>
    </source>
</reference>
<dbReference type="AlphaFoldDB" id="A0A1I6IWW2"/>
<feature type="region of interest" description="Disordered" evidence="1">
    <location>
        <begin position="1"/>
        <end position="44"/>
    </location>
</feature>
<gene>
    <name evidence="2" type="ORF">SAMN04488591_3068</name>
</gene>
<proteinExistence type="predicted"/>
<name>A0A1I6IWW2_9MICO</name>
<dbReference type="RefSeq" id="WP_276326383.1">
    <property type="nucleotide sequence ID" value="NZ_FOYR01000004.1"/>
</dbReference>
<evidence type="ECO:0000256" key="1">
    <source>
        <dbReference type="SAM" id="MobiDB-lite"/>
    </source>
</evidence>
<sequence>MIGGVGTVAVQGATPAGGAARSAVSRTHRPLAVDARVPRPEEHR</sequence>
<feature type="compositionally biased region" description="Low complexity" evidence="1">
    <location>
        <begin position="7"/>
        <end position="20"/>
    </location>
</feature>
<accession>A0A1I6IWW2</accession>
<evidence type="ECO:0000313" key="3">
    <source>
        <dbReference type="Proteomes" id="UP000198877"/>
    </source>
</evidence>
<evidence type="ECO:0000313" key="2">
    <source>
        <dbReference type="EMBL" id="SFR71198.1"/>
    </source>
</evidence>
<dbReference type="Proteomes" id="UP000198877">
    <property type="component" value="Unassembled WGS sequence"/>
</dbReference>
<dbReference type="EMBL" id="FOYR01000004">
    <property type="protein sequence ID" value="SFR71198.1"/>
    <property type="molecule type" value="Genomic_DNA"/>
</dbReference>